<name>A0A9D2MYB9_9FIRM</name>
<dbReference type="SUPFAM" id="SSF52540">
    <property type="entry name" value="P-loop containing nucleoside triphosphate hydrolases"/>
    <property type="match status" value="2"/>
</dbReference>
<reference evidence="5" key="2">
    <citation type="submission" date="2021-04" db="EMBL/GenBank/DDBJ databases">
        <authorList>
            <person name="Gilroy R."/>
        </authorList>
    </citation>
    <scope>NUCLEOTIDE SEQUENCE</scope>
    <source>
        <strain evidence="5">CHK180-15479</strain>
    </source>
</reference>
<organism evidence="5 6">
    <name type="scientific">Candidatus Enterocloster excrementipullorum</name>
    <dbReference type="NCBI Taxonomy" id="2838559"/>
    <lineage>
        <taxon>Bacteria</taxon>
        <taxon>Bacillati</taxon>
        <taxon>Bacillota</taxon>
        <taxon>Clostridia</taxon>
        <taxon>Lachnospirales</taxon>
        <taxon>Lachnospiraceae</taxon>
        <taxon>Enterocloster</taxon>
    </lineage>
</organism>
<evidence type="ECO:0000256" key="2">
    <source>
        <dbReference type="ARBA" id="ARBA00022840"/>
    </source>
</evidence>
<protein>
    <submittedName>
        <fullName evidence="5">ATP-binding cassette domain-containing protein</fullName>
    </submittedName>
</protein>
<evidence type="ECO:0000313" key="5">
    <source>
        <dbReference type="EMBL" id="HJC05190.1"/>
    </source>
</evidence>
<dbReference type="PROSITE" id="PS00211">
    <property type="entry name" value="ABC_TRANSPORTER_1"/>
    <property type="match status" value="2"/>
</dbReference>
<proteinExistence type="predicted"/>
<dbReference type="FunFam" id="3.40.50.300:FF:000011">
    <property type="entry name" value="Putative ABC transporter ATP-binding component"/>
    <property type="match status" value="1"/>
</dbReference>
<keyword evidence="3" id="KW-0175">Coiled coil</keyword>
<dbReference type="Proteomes" id="UP000823910">
    <property type="component" value="Unassembled WGS sequence"/>
</dbReference>
<dbReference type="EMBL" id="DWWT01000013">
    <property type="protein sequence ID" value="HJC05190.1"/>
    <property type="molecule type" value="Genomic_DNA"/>
</dbReference>
<dbReference type="InterPro" id="IPR003439">
    <property type="entry name" value="ABC_transporter-like_ATP-bd"/>
</dbReference>
<dbReference type="Gene3D" id="3.40.50.300">
    <property type="entry name" value="P-loop containing nucleotide triphosphate hydrolases"/>
    <property type="match status" value="2"/>
</dbReference>
<evidence type="ECO:0000313" key="6">
    <source>
        <dbReference type="Proteomes" id="UP000823910"/>
    </source>
</evidence>
<dbReference type="PANTHER" id="PTHR42855:SF2">
    <property type="entry name" value="DRUG RESISTANCE ABC TRANSPORTER,ATP-BINDING PROTEIN"/>
    <property type="match status" value="1"/>
</dbReference>
<dbReference type="InterPro" id="IPR027417">
    <property type="entry name" value="P-loop_NTPase"/>
</dbReference>
<dbReference type="PANTHER" id="PTHR42855">
    <property type="entry name" value="ABC TRANSPORTER ATP-BINDING SUBUNIT"/>
    <property type="match status" value="1"/>
</dbReference>
<keyword evidence="1" id="KW-0547">Nucleotide-binding</keyword>
<evidence type="ECO:0000256" key="1">
    <source>
        <dbReference type="ARBA" id="ARBA00022741"/>
    </source>
</evidence>
<dbReference type="GO" id="GO:0016887">
    <property type="term" value="F:ATP hydrolysis activity"/>
    <property type="evidence" value="ECO:0007669"/>
    <property type="project" value="InterPro"/>
</dbReference>
<reference evidence="5" key="1">
    <citation type="journal article" date="2021" name="PeerJ">
        <title>Extensive microbial diversity within the chicken gut microbiome revealed by metagenomics and culture.</title>
        <authorList>
            <person name="Gilroy R."/>
            <person name="Ravi A."/>
            <person name="Getino M."/>
            <person name="Pursley I."/>
            <person name="Horton D.L."/>
            <person name="Alikhan N.F."/>
            <person name="Baker D."/>
            <person name="Gharbi K."/>
            <person name="Hall N."/>
            <person name="Watson M."/>
            <person name="Adriaenssens E.M."/>
            <person name="Foster-Nyarko E."/>
            <person name="Jarju S."/>
            <person name="Secka A."/>
            <person name="Antonio M."/>
            <person name="Oren A."/>
            <person name="Chaudhuri R.R."/>
            <person name="La Ragione R."/>
            <person name="Hildebrand F."/>
            <person name="Pallen M.J."/>
        </authorList>
    </citation>
    <scope>NUCLEOTIDE SEQUENCE</scope>
    <source>
        <strain evidence="5">CHK180-15479</strain>
    </source>
</reference>
<dbReference type="GO" id="GO:0005524">
    <property type="term" value="F:ATP binding"/>
    <property type="evidence" value="ECO:0007669"/>
    <property type="project" value="UniProtKB-KW"/>
</dbReference>
<dbReference type="InterPro" id="IPR051309">
    <property type="entry name" value="ABCF_ATPase"/>
</dbReference>
<dbReference type="InterPro" id="IPR032781">
    <property type="entry name" value="ABC_tran_Xtn"/>
</dbReference>
<feature type="domain" description="ABC transporter" evidence="4">
    <location>
        <begin position="3"/>
        <end position="230"/>
    </location>
</feature>
<dbReference type="PROSITE" id="PS50893">
    <property type="entry name" value="ABC_TRANSPORTER_2"/>
    <property type="match status" value="2"/>
</dbReference>
<accession>A0A9D2MYB9</accession>
<evidence type="ECO:0000259" key="4">
    <source>
        <dbReference type="PROSITE" id="PS50893"/>
    </source>
</evidence>
<dbReference type="Pfam" id="PF12848">
    <property type="entry name" value="ABC_tran_Xtn"/>
    <property type="match status" value="1"/>
</dbReference>
<gene>
    <name evidence="5" type="ORF">H9704_03410</name>
</gene>
<dbReference type="CDD" id="cd03221">
    <property type="entry name" value="ABCF_EF-3"/>
    <property type="match status" value="2"/>
</dbReference>
<dbReference type="AlphaFoldDB" id="A0A9D2MYB9"/>
<evidence type="ECO:0000256" key="3">
    <source>
        <dbReference type="SAM" id="Coils"/>
    </source>
</evidence>
<feature type="coiled-coil region" evidence="3">
    <location>
        <begin position="552"/>
        <end position="579"/>
    </location>
</feature>
<dbReference type="InterPro" id="IPR003593">
    <property type="entry name" value="AAA+_ATPase"/>
</dbReference>
<feature type="coiled-coil region" evidence="3">
    <location>
        <begin position="219"/>
        <end position="253"/>
    </location>
</feature>
<feature type="domain" description="ABC transporter" evidence="4">
    <location>
        <begin position="293"/>
        <end position="510"/>
    </location>
</feature>
<dbReference type="SMART" id="SM00382">
    <property type="entry name" value="AAA"/>
    <property type="match status" value="2"/>
</dbReference>
<dbReference type="InterPro" id="IPR017871">
    <property type="entry name" value="ABC_transporter-like_CS"/>
</dbReference>
<sequence>MKYQIMDGTVALGGKDVLSHIDFEIQGAEKIAVVGKNGAGKTTLLRLIAGEIELDRDDKRQGPGVRFSRSFEVGMLHQQEFAGEERSAREVLMEACPEAGSFAAERYEYERDAGLLFKRMGFSEADLDKSLAAFSGGERTKIALIRLLLKKPDVLLLDEPTNHLDLETTQWLEEYLRACGQAVVMVSHDRFFLDRTAQIVYELEEGRLTRYHGNYTAYREQRKKNLAAQAKAYERQQEEIRRQEKLIERFKHKPSKAAFARSRRKLLERMERVEKPPQEQAAMAIGSIAPEILGSKWVLQAEHLKIGYKKPLLEFSLRIRRGQKIGLIGPNGAGKSTFLKTAAGFLAPFGGTCTLGNNITIGYFDQFSAAIQSEKTVAEHFSGLFPAMTQKEVRSILGSYLFGGREASKKVDALSGGEKARLVLAELLTSRPNFLILDEPTNHMDIPAKEVLEAAFEAYTGTILFVSHDRYFISRTAQSLLIFEDGKAMYYPFGYSHYVERREKERLLGESPAARIKAEEQALIAGLRAVPKGERHRLREISTEAAYEDWQLRLAGEALQEASRRVKALEEMVRGEEENELLRWAEGDVSRRADHREMLDKAREAWQEACLAWYAAWSESAGQEASGRKQFSNTL</sequence>
<keyword evidence="2 5" id="KW-0067">ATP-binding</keyword>
<dbReference type="Pfam" id="PF00005">
    <property type="entry name" value="ABC_tran"/>
    <property type="match status" value="2"/>
</dbReference>
<comment type="caution">
    <text evidence="5">The sequence shown here is derived from an EMBL/GenBank/DDBJ whole genome shotgun (WGS) entry which is preliminary data.</text>
</comment>